<protein>
    <submittedName>
        <fullName evidence="3">GHKL domain-containing protein</fullName>
    </submittedName>
</protein>
<keyword evidence="1" id="KW-0472">Membrane</keyword>
<dbReference type="Gene3D" id="3.30.565.10">
    <property type="entry name" value="Histidine kinase-like ATPase, C-terminal domain"/>
    <property type="match status" value="1"/>
</dbReference>
<dbReference type="InterPro" id="IPR036890">
    <property type="entry name" value="HATPase_C_sf"/>
</dbReference>
<dbReference type="RefSeq" id="WP_130141030.1">
    <property type="nucleotide sequence ID" value="NZ_SGIT01000001.1"/>
</dbReference>
<name>A0A4Q6Y0S4_9SPHI</name>
<evidence type="ECO:0000256" key="1">
    <source>
        <dbReference type="SAM" id="Phobius"/>
    </source>
</evidence>
<keyword evidence="4" id="KW-1185">Reference proteome</keyword>
<dbReference type="GO" id="GO:0000155">
    <property type="term" value="F:phosphorelay sensor kinase activity"/>
    <property type="evidence" value="ECO:0007669"/>
    <property type="project" value="InterPro"/>
</dbReference>
<organism evidence="3 4">
    <name type="scientific">Sphingobacterium corticibacterium</name>
    <dbReference type="NCBI Taxonomy" id="2484746"/>
    <lineage>
        <taxon>Bacteria</taxon>
        <taxon>Pseudomonadati</taxon>
        <taxon>Bacteroidota</taxon>
        <taxon>Sphingobacteriia</taxon>
        <taxon>Sphingobacteriales</taxon>
        <taxon>Sphingobacteriaceae</taxon>
        <taxon>Sphingobacterium</taxon>
    </lineage>
</organism>
<comment type="caution">
    <text evidence="3">The sequence shown here is derived from an EMBL/GenBank/DDBJ whole genome shotgun (WGS) entry which is preliminary data.</text>
</comment>
<keyword evidence="1" id="KW-1133">Transmembrane helix</keyword>
<dbReference type="SUPFAM" id="SSF55874">
    <property type="entry name" value="ATPase domain of HSP90 chaperone/DNA topoisomerase II/histidine kinase"/>
    <property type="match status" value="1"/>
</dbReference>
<gene>
    <name evidence="3" type="ORF">EWE74_08465</name>
</gene>
<evidence type="ECO:0000313" key="4">
    <source>
        <dbReference type="Proteomes" id="UP000292855"/>
    </source>
</evidence>
<dbReference type="PANTHER" id="PTHR34220:SF7">
    <property type="entry name" value="SENSOR HISTIDINE KINASE YPDA"/>
    <property type="match status" value="1"/>
</dbReference>
<accession>A0A4Q6Y0S4</accession>
<sequence>MTFKLTTKNRLIHVSAWTICILYFAVSYFLLWWDLSPKLISPYEPLVGALSITICCYLIYSTLQFYLPRKNQYVKIIVICLALTVVSIGLSIFFLNQFFDDISLTHFYEILPYRFIINFLLLLCITIINVFWNIQEEYEENKKRKEESERILRDAELYNLRQQLQPHFLFNSLNSIIALIGIKPDEARNMTFQLSDFLRGTMRKDDKQLIPLTDEIAHLRLYLDIEKVRFGHRLTTTFHLQEEANQVKVPSMIIQPLLENAIKFGLYNVIGEVEITIDIRVEDYMLYIAITNPFDADQFESRKGTGFGLSSIQRRLFLLYSRTDLLETSIHKNTFTSTLKIPQYD</sequence>
<dbReference type="Pfam" id="PF06580">
    <property type="entry name" value="His_kinase"/>
    <property type="match status" value="1"/>
</dbReference>
<feature type="domain" description="Signal transduction histidine kinase internal region" evidence="2">
    <location>
        <begin position="155"/>
        <end position="234"/>
    </location>
</feature>
<keyword evidence="1" id="KW-0812">Transmembrane</keyword>
<dbReference type="GO" id="GO:0016020">
    <property type="term" value="C:membrane"/>
    <property type="evidence" value="ECO:0007669"/>
    <property type="project" value="InterPro"/>
</dbReference>
<feature type="transmembrane region" description="Helical" evidence="1">
    <location>
        <begin position="73"/>
        <end position="95"/>
    </location>
</feature>
<reference evidence="3 4" key="1">
    <citation type="submission" date="2019-02" db="EMBL/GenBank/DDBJ databases">
        <authorList>
            <person name="Li Y."/>
        </authorList>
    </citation>
    <scope>NUCLEOTIDE SEQUENCE [LARGE SCALE GENOMIC DNA]</scope>
    <source>
        <strain evidence="3 4">30C10-4-7</strain>
    </source>
</reference>
<dbReference type="AlphaFoldDB" id="A0A4Q6Y0S4"/>
<dbReference type="InterPro" id="IPR010559">
    <property type="entry name" value="Sig_transdc_His_kin_internal"/>
</dbReference>
<dbReference type="OrthoDB" id="9792992at2"/>
<feature type="transmembrane region" description="Helical" evidence="1">
    <location>
        <begin position="115"/>
        <end position="134"/>
    </location>
</feature>
<proteinExistence type="predicted"/>
<evidence type="ECO:0000259" key="2">
    <source>
        <dbReference type="Pfam" id="PF06580"/>
    </source>
</evidence>
<dbReference type="Proteomes" id="UP000292855">
    <property type="component" value="Unassembled WGS sequence"/>
</dbReference>
<evidence type="ECO:0000313" key="3">
    <source>
        <dbReference type="EMBL" id="RZF62807.1"/>
    </source>
</evidence>
<dbReference type="EMBL" id="SGIT01000001">
    <property type="protein sequence ID" value="RZF62807.1"/>
    <property type="molecule type" value="Genomic_DNA"/>
</dbReference>
<feature type="transmembrane region" description="Helical" evidence="1">
    <location>
        <begin position="12"/>
        <end position="33"/>
    </location>
</feature>
<feature type="transmembrane region" description="Helical" evidence="1">
    <location>
        <begin position="45"/>
        <end position="66"/>
    </location>
</feature>
<dbReference type="PANTHER" id="PTHR34220">
    <property type="entry name" value="SENSOR HISTIDINE KINASE YPDA"/>
    <property type="match status" value="1"/>
</dbReference>
<dbReference type="InterPro" id="IPR050640">
    <property type="entry name" value="Bact_2-comp_sensor_kinase"/>
</dbReference>